<organism evidence="9 10">
    <name type="scientific">Thalassotalea fonticola</name>
    <dbReference type="NCBI Taxonomy" id="3065649"/>
    <lineage>
        <taxon>Bacteria</taxon>
        <taxon>Pseudomonadati</taxon>
        <taxon>Pseudomonadota</taxon>
        <taxon>Gammaproteobacteria</taxon>
        <taxon>Alteromonadales</taxon>
        <taxon>Colwelliaceae</taxon>
        <taxon>Thalassotalea</taxon>
    </lineage>
</organism>
<protein>
    <recommendedName>
        <fullName evidence="7">Hydroxyacylglutathione hydrolase</fullName>
        <ecNumber evidence="7">3.1.2.6</ecNumber>
    </recommendedName>
    <alternativeName>
        <fullName evidence="7">Glyoxalase II</fullName>
        <shortName evidence="7">Glx II</shortName>
    </alternativeName>
</protein>
<comment type="catalytic activity">
    <reaction evidence="1 7">
        <text>an S-(2-hydroxyacyl)glutathione + H2O = a 2-hydroxy carboxylate + glutathione + H(+)</text>
        <dbReference type="Rhea" id="RHEA:21864"/>
        <dbReference type="ChEBI" id="CHEBI:15377"/>
        <dbReference type="ChEBI" id="CHEBI:15378"/>
        <dbReference type="ChEBI" id="CHEBI:57925"/>
        <dbReference type="ChEBI" id="CHEBI:58896"/>
        <dbReference type="ChEBI" id="CHEBI:71261"/>
        <dbReference type="EC" id="3.1.2.6"/>
    </reaction>
</comment>
<evidence type="ECO:0000256" key="7">
    <source>
        <dbReference type="HAMAP-Rule" id="MF_01374"/>
    </source>
</evidence>
<keyword evidence="5 7" id="KW-0378">Hydrolase</keyword>
<evidence type="ECO:0000256" key="3">
    <source>
        <dbReference type="ARBA" id="ARBA00006759"/>
    </source>
</evidence>
<feature type="binding site" evidence="7">
    <location>
        <position position="135"/>
    </location>
    <ligand>
        <name>Zn(2+)</name>
        <dbReference type="ChEBI" id="CHEBI:29105"/>
        <label>1</label>
    </ligand>
</feature>
<evidence type="ECO:0000256" key="2">
    <source>
        <dbReference type="ARBA" id="ARBA00004963"/>
    </source>
</evidence>
<evidence type="ECO:0000256" key="6">
    <source>
        <dbReference type="ARBA" id="ARBA00022833"/>
    </source>
</evidence>
<dbReference type="PANTHER" id="PTHR43705">
    <property type="entry name" value="HYDROXYACYLGLUTATHIONE HYDROLASE"/>
    <property type="match status" value="1"/>
</dbReference>
<dbReference type="InterPro" id="IPR050110">
    <property type="entry name" value="Glyoxalase_II_hydrolase"/>
</dbReference>
<dbReference type="InterPro" id="IPR035680">
    <property type="entry name" value="Clx_II_MBL"/>
</dbReference>
<dbReference type="PANTHER" id="PTHR43705:SF1">
    <property type="entry name" value="HYDROXYACYLGLUTATHIONE HYDROLASE GLOB"/>
    <property type="match status" value="1"/>
</dbReference>
<dbReference type="GO" id="GO:0004416">
    <property type="term" value="F:hydroxyacylglutathione hydrolase activity"/>
    <property type="evidence" value="ECO:0007669"/>
    <property type="project" value="UniProtKB-EC"/>
</dbReference>
<dbReference type="Proteomes" id="UP001301442">
    <property type="component" value="Chromosome"/>
</dbReference>
<evidence type="ECO:0000313" key="10">
    <source>
        <dbReference type="Proteomes" id="UP001301442"/>
    </source>
</evidence>
<evidence type="ECO:0000256" key="4">
    <source>
        <dbReference type="ARBA" id="ARBA00022723"/>
    </source>
</evidence>
<keyword evidence="10" id="KW-1185">Reference proteome</keyword>
<comment type="pathway">
    <text evidence="2 7">Secondary metabolite metabolism; methylglyoxal degradation; (R)-lactate from methylglyoxal: step 2/2.</text>
</comment>
<feature type="binding site" evidence="7">
    <location>
        <position position="59"/>
    </location>
    <ligand>
        <name>Zn(2+)</name>
        <dbReference type="ChEBI" id="CHEBI:29105"/>
        <label>2</label>
    </ligand>
</feature>
<feature type="binding site" evidence="7">
    <location>
        <position position="118"/>
    </location>
    <ligand>
        <name>Zn(2+)</name>
        <dbReference type="ChEBI" id="CHEBI:29105"/>
        <label>1</label>
    </ligand>
</feature>
<dbReference type="EMBL" id="CP136600">
    <property type="protein sequence ID" value="WOH38253.1"/>
    <property type="molecule type" value="Genomic_DNA"/>
</dbReference>
<feature type="binding site" evidence="7">
    <location>
        <position position="55"/>
    </location>
    <ligand>
        <name>Zn(2+)</name>
        <dbReference type="ChEBI" id="CHEBI:29105"/>
        <label>1</label>
    </ligand>
</feature>
<accession>A0ABZ0GR27</accession>
<gene>
    <name evidence="7 9" type="primary">gloB</name>
    <name evidence="9" type="ORF">RI844_03175</name>
</gene>
<evidence type="ECO:0000313" key="9">
    <source>
        <dbReference type="EMBL" id="WOH38253.1"/>
    </source>
</evidence>
<dbReference type="HAMAP" id="MF_01374">
    <property type="entry name" value="Glyoxalase_2"/>
    <property type="match status" value="1"/>
</dbReference>
<comment type="function">
    <text evidence="7">Thiolesterase that catalyzes the hydrolysis of S-D-lactoyl-glutathione to form glutathione and D-lactic acid.</text>
</comment>
<dbReference type="Pfam" id="PF16123">
    <property type="entry name" value="HAGH_C"/>
    <property type="match status" value="1"/>
</dbReference>
<dbReference type="SUPFAM" id="SSF56281">
    <property type="entry name" value="Metallo-hydrolase/oxidoreductase"/>
    <property type="match status" value="1"/>
</dbReference>
<dbReference type="InterPro" id="IPR001279">
    <property type="entry name" value="Metallo-B-lactamas"/>
</dbReference>
<dbReference type="Gene3D" id="3.60.15.10">
    <property type="entry name" value="Ribonuclease Z/Hydroxyacylglutathione hydrolase-like"/>
    <property type="match status" value="1"/>
</dbReference>
<feature type="binding site" evidence="7">
    <location>
        <position position="60"/>
    </location>
    <ligand>
        <name>Zn(2+)</name>
        <dbReference type="ChEBI" id="CHEBI:29105"/>
        <label>2</label>
    </ligand>
</feature>
<feature type="domain" description="Metallo-beta-lactamase" evidence="8">
    <location>
        <begin position="23"/>
        <end position="173"/>
    </location>
</feature>
<dbReference type="InterPro" id="IPR036866">
    <property type="entry name" value="RibonucZ/Hydroxyglut_hydro"/>
</dbReference>
<dbReference type="EC" id="3.1.2.6" evidence="7"/>
<sequence>MTQVTAINAFSDNYIWCITNHASTNCSLVDPGDASVCIEFIKKNNLTLTSILITHHHHDHVGGLPALIDFAKQQGWPLTIYGPASENIKYLDVKLVEGDRVSLFDNSLNFSIIDLPGHTSGHIAYYSDDILFCGDTLFSGGCGRLFEGTAAQMHNSLSKLAALPDSTKAYCAHEYTLANLNFARTIEPNNGQLNHYFNKVVTLREQNISTIPTSIGLEKQINPFLRSNGEEVINTAQQKSEQKLQSAVDVFAMIRTLKDNF</sequence>
<evidence type="ECO:0000256" key="5">
    <source>
        <dbReference type="ARBA" id="ARBA00022801"/>
    </source>
</evidence>
<comment type="subunit">
    <text evidence="7">Monomer.</text>
</comment>
<feature type="binding site" evidence="7">
    <location>
        <position position="57"/>
    </location>
    <ligand>
        <name>Zn(2+)</name>
        <dbReference type="ChEBI" id="CHEBI:29105"/>
        <label>1</label>
    </ligand>
</feature>
<dbReference type="RefSeq" id="WP_348397025.1">
    <property type="nucleotide sequence ID" value="NZ_CP136600.1"/>
</dbReference>
<comment type="cofactor">
    <cofactor evidence="7">
        <name>Zn(2+)</name>
        <dbReference type="ChEBI" id="CHEBI:29105"/>
    </cofactor>
    <text evidence="7">Binds 2 Zn(2+) ions per subunit.</text>
</comment>
<dbReference type="SMART" id="SM00849">
    <property type="entry name" value="Lactamase_B"/>
    <property type="match status" value="1"/>
</dbReference>
<dbReference type="CDD" id="cd07723">
    <property type="entry name" value="hydroxyacylglutathione_hydrolase_MBL-fold"/>
    <property type="match status" value="1"/>
</dbReference>
<dbReference type="InterPro" id="IPR017782">
    <property type="entry name" value="Hydroxyacylglutathione_Hdrlase"/>
</dbReference>
<dbReference type="NCBIfam" id="TIGR03413">
    <property type="entry name" value="GSH_gloB"/>
    <property type="match status" value="1"/>
</dbReference>
<feature type="binding site" evidence="7">
    <location>
        <position position="135"/>
    </location>
    <ligand>
        <name>Zn(2+)</name>
        <dbReference type="ChEBI" id="CHEBI:29105"/>
        <label>2</label>
    </ligand>
</feature>
<keyword evidence="4 7" id="KW-0479">Metal-binding</keyword>
<evidence type="ECO:0000259" key="8">
    <source>
        <dbReference type="SMART" id="SM00849"/>
    </source>
</evidence>
<dbReference type="Pfam" id="PF00753">
    <property type="entry name" value="Lactamase_B"/>
    <property type="match status" value="1"/>
</dbReference>
<feature type="binding site" evidence="7">
    <location>
        <position position="173"/>
    </location>
    <ligand>
        <name>Zn(2+)</name>
        <dbReference type="ChEBI" id="CHEBI:29105"/>
        <label>2</label>
    </ligand>
</feature>
<evidence type="ECO:0000256" key="1">
    <source>
        <dbReference type="ARBA" id="ARBA00001623"/>
    </source>
</evidence>
<proteinExistence type="inferred from homology"/>
<reference evidence="9 10" key="1">
    <citation type="submission" date="2023-09" db="EMBL/GenBank/DDBJ databases">
        <authorList>
            <person name="Qi X."/>
        </authorList>
    </citation>
    <scope>NUCLEOTIDE SEQUENCE [LARGE SCALE GENOMIC DNA]</scope>
    <source>
        <strain evidence="9 10">S1-1</strain>
    </source>
</reference>
<dbReference type="InterPro" id="IPR032282">
    <property type="entry name" value="HAGH_C"/>
</dbReference>
<name>A0ABZ0GR27_9GAMM</name>
<comment type="similarity">
    <text evidence="3 7">Belongs to the metallo-beta-lactamase superfamily. Glyoxalase II family.</text>
</comment>
<dbReference type="PIRSF" id="PIRSF005457">
    <property type="entry name" value="Glx"/>
    <property type="match status" value="1"/>
</dbReference>
<keyword evidence="6 7" id="KW-0862">Zinc</keyword>